<accession>A0A023BQ99</accession>
<name>A0A023BQ99_9FLAO</name>
<dbReference type="InterPro" id="IPR011933">
    <property type="entry name" value="Double_TM_dom"/>
</dbReference>
<comment type="caution">
    <text evidence="3">The sequence shown here is derived from an EMBL/GenBank/DDBJ whole genome shotgun (WGS) entry which is preliminary data.</text>
</comment>
<dbReference type="PANTHER" id="PTHR37464:SF1">
    <property type="entry name" value="BLL2463 PROTEIN"/>
    <property type="match status" value="1"/>
</dbReference>
<dbReference type="PANTHER" id="PTHR37464">
    <property type="entry name" value="BLL2463 PROTEIN"/>
    <property type="match status" value="1"/>
</dbReference>
<keyword evidence="4" id="KW-1185">Reference proteome</keyword>
<keyword evidence="1" id="KW-1133">Transmembrane helix</keyword>
<evidence type="ECO:0000256" key="1">
    <source>
        <dbReference type="SAM" id="Phobius"/>
    </source>
</evidence>
<feature type="domain" description="Aerotolerance regulator N-terminal" evidence="2">
    <location>
        <begin position="1"/>
        <end position="76"/>
    </location>
</feature>
<dbReference type="OrthoDB" id="890881at2"/>
<evidence type="ECO:0000313" key="4">
    <source>
        <dbReference type="Proteomes" id="UP000023541"/>
    </source>
</evidence>
<protein>
    <recommendedName>
        <fullName evidence="2">Aerotolerance regulator N-terminal domain-containing protein</fullName>
    </recommendedName>
</protein>
<dbReference type="AlphaFoldDB" id="A0A023BQ99"/>
<dbReference type="eggNOG" id="ENOG502Z908">
    <property type="taxonomic scope" value="Bacteria"/>
</dbReference>
<dbReference type="InterPro" id="IPR024163">
    <property type="entry name" value="Aerotolerance_reg_N"/>
</dbReference>
<reference evidence="3 4" key="1">
    <citation type="submission" date="2014-04" db="EMBL/GenBank/DDBJ databases">
        <title>Aquimarina sp. 22II-S11-z7 Genome Sequencing.</title>
        <authorList>
            <person name="Lai Q."/>
        </authorList>
    </citation>
    <scope>NUCLEOTIDE SEQUENCE [LARGE SCALE GENOMIC DNA]</scope>
    <source>
        <strain evidence="3 4">22II-S11-z7</strain>
    </source>
</reference>
<evidence type="ECO:0000259" key="2">
    <source>
        <dbReference type="Pfam" id="PF07584"/>
    </source>
</evidence>
<gene>
    <name evidence="3" type="ORF">ATO12_25255</name>
</gene>
<evidence type="ECO:0000313" key="3">
    <source>
        <dbReference type="EMBL" id="EZH72245.1"/>
    </source>
</evidence>
<feature type="transmembrane region" description="Helical" evidence="1">
    <location>
        <begin position="6"/>
        <end position="24"/>
    </location>
</feature>
<organism evidence="3 4">
    <name type="scientific">Aquimarina atlantica</name>
    <dbReference type="NCBI Taxonomy" id="1317122"/>
    <lineage>
        <taxon>Bacteria</taxon>
        <taxon>Pseudomonadati</taxon>
        <taxon>Bacteroidota</taxon>
        <taxon>Flavobacteriia</taxon>
        <taxon>Flavobacteriales</taxon>
        <taxon>Flavobacteriaceae</taxon>
        <taxon>Aquimarina</taxon>
    </lineage>
</organism>
<dbReference type="RefSeq" id="WP_034245910.1">
    <property type="nucleotide sequence ID" value="NZ_AQRA01000009.1"/>
</dbReference>
<proteinExistence type="predicted"/>
<dbReference type="EMBL" id="AQRA01000009">
    <property type="protein sequence ID" value="EZH72245.1"/>
    <property type="molecule type" value="Genomic_DNA"/>
</dbReference>
<dbReference type="STRING" id="1317122.ATO12_25255"/>
<dbReference type="NCBIfam" id="TIGR02226">
    <property type="entry name" value="two_anch"/>
    <property type="match status" value="1"/>
</dbReference>
<keyword evidence="1" id="KW-0472">Membrane</keyword>
<dbReference type="Pfam" id="PF07584">
    <property type="entry name" value="BatA"/>
    <property type="match status" value="1"/>
</dbReference>
<sequence>MFFLNPTYLWALLGGIVPIAIHLWSKKEGKTIKIGSIQLLDESDSKQTSSIQINELWLLLLRLLLISTLVMIIAEPQVKGKVTAVPITYIVEPSLLEYEEVNAILDTIETEAPIRLLQAGFPEYQNESTYEETPTVTPGYWQLVKEMETLETDSIVVITNGFISGIKGKRPKLHKNISWVILDPGKPTKNMLSAIKKEDAIQLLSVSGDDQHLSFEKELVPIGSAQIEFNKAKDSIVLSVNGNQEQHPLITESPIDILVFYDDSLSTEKTYIEASYRAISKYLNRPIDVRAVQNIDTIHLDTFNTVIWLSKNETPQTFSTLLLYKPDDLSHKIIEKGSSKEVFYLTKSLNAERIVSEYFAEHLLAILNHNEGLEEKIKSYDKRVIHIEELLPVIATDVKKNKKNPTALEISKWLWFLCILFLITERIVAKYRKQ</sequence>
<dbReference type="Proteomes" id="UP000023541">
    <property type="component" value="Unassembled WGS sequence"/>
</dbReference>
<keyword evidence="1" id="KW-0812">Transmembrane</keyword>